<proteinExistence type="predicted"/>
<evidence type="ECO:0000313" key="1">
    <source>
        <dbReference type="EMBL" id="KAJ7539474.1"/>
    </source>
</evidence>
<comment type="caution">
    <text evidence="1">The sequence shown here is derived from an EMBL/GenBank/DDBJ whole genome shotgun (WGS) entry which is preliminary data.</text>
</comment>
<reference evidence="2" key="1">
    <citation type="journal article" date="2024" name="Proc. Natl. Acad. Sci. U.S.A.">
        <title>Extraordinary preservation of gene collinearity over three hundred million years revealed in homosporous lycophytes.</title>
        <authorList>
            <person name="Li C."/>
            <person name="Wickell D."/>
            <person name="Kuo L.Y."/>
            <person name="Chen X."/>
            <person name="Nie B."/>
            <person name="Liao X."/>
            <person name="Peng D."/>
            <person name="Ji J."/>
            <person name="Jenkins J."/>
            <person name="Williams M."/>
            <person name="Shu S."/>
            <person name="Plott C."/>
            <person name="Barry K."/>
            <person name="Rajasekar S."/>
            <person name="Grimwood J."/>
            <person name="Han X."/>
            <person name="Sun S."/>
            <person name="Hou Z."/>
            <person name="He W."/>
            <person name="Dai G."/>
            <person name="Sun C."/>
            <person name="Schmutz J."/>
            <person name="Leebens-Mack J.H."/>
            <person name="Li F.W."/>
            <person name="Wang L."/>
        </authorList>
    </citation>
    <scope>NUCLEOTIDE SEQUENCE [LARGE SCALE GENOMIC DNA]</scope>
    <source>
        <strain evidence="2">cv. PW_Plant_1</strain>
    </source>
</reference>
<keyword evidence="2" id="KW-1185">Reference proteome</keyword>
<gene>
    <name evidence="1" type="ORF">O6H91_11G094900</name>
</gene>
<organism evidence="1 2">
    <name type="scientific">Diphasiastrum complanatum</name>
    <name type="common">Issler's clubmoss</name>
    <name type="synonym">Lycopodium complanatum</name>
    <dbReference type="NCBI Taxonomy" id="34168"/>
    <lineage>
        <taxon>Eukaryota</taxon>
        <taxon>Viridiplantae</taxon>
        <taxon>Streptophyta</taxon>
        <taxon>Embryophyta</taxon>
        <taxon>Tracheophyta</taxon>
        <taxon>Lycopodiopsida</taxon>
        <taxon>Lycopodiales</taxon>
        <taxon>Lycopodiaceae</taxon>
        <taxon>Lycopodioideae</taxon>
        <taxon>Diphasiastrum</taxon>
    </lineage>
</organism>
<accession>A0ACC2CBN0</accession>
<dbReference type="Proteomes" id="UP001162992">
    <property type="component" value="Chromosome 11"/>
</dbReference>
<name>A0ACC2CBN0_DIPCM</name>
<evidence type="ECO:0000313" key="2">
    <source>
        <dbReference type="Proteomes" id="UP001162992"/>
    </source>
</evidence>
<sequence>MRGAVLPTRPSRFESACLRSLLFSGDGSVRAVGDFGVAIPSTARTTRVARGWQFGGHDSNGCRRRGTWSKGPVFCQRMFVPGFGEKSPERKAADSLHNFFTFLAVKIVLAQLEDYNREAYEELMEFVDRTSLKDGDKFCAALMRESSRHKGLALRILEVYLQVRSVYAREDFEWDNLKSLSLKQLDKANTALMRQFIVETSNFE</sequence>
<dbReference type="EMBL" id="CM055102">
    <property type="protein sequence ID" value="KAJ7539474.1"/>
    <property type="molecule type" value="Genomic_DNA"/>
</dbReference>
<protein>
    <submittedName>
        <fullName evidence="1">Uncharacterized protein</fullName>
    </submittedName>
</protein>